<protein>
    <submittedName>
        <fullName evidence="2">Uncharacterized protein</fullName>
    </submittedName>
</protein>
<dbReference type="RefSeq" id="XP_013253951.1">
    <property type="nucleotide sequence ID" value="XM_013398497.1"/>
</dbReference>
<evidence type="ECO:0000256" key="1">
    <source>
        <dbReference type="SAM" id="MobiDB-lite"/>
    </source>
</evidence>
<dbReference type="Pfam" id="PF11951">
    <property type="entry name" value="Fungal_trans_2"/>
    <property type="match status" value="1"/>
</dbReference>
<dbReference type="GeneID" id="25287404"/>
<name>A0A072NUS3_9EURO</name>
<dbReference type="InterPro" id="IPR021858">
    <property type="entry name" value="Fun_TF"/>
</dbReference>
<evidence type="ECO:0000313" key="2">
    <source>
        <dbReference type="EMBL" id="KEF51361.1"/>
    </source>
</evidence>
<dbReference type="AlphaFoldDB" id="A0A072NUS3"/>
<comment type="caution">
    <text evidence="2">The sequence shown here is derived from an EMBL/GenBank/DDBJ whole genome shotgun (WGS) entry which is preliminary data.</text>
</comment>
<reference evidence="2 3" key="1">
    <citation type="submission" date="2013-03" db="EMBL/GenBank/DDBJ databases">
        <title>The Genome Sequence of Exophiala aquamarina CBS 119918.</title>
        <authorList>
            <consortium name="The Broad Institute Genomics Platform"/>
            <person name="Cuomo C."/>
            <person name="de Hoog S."/>
            <person name="Gorbushina A."/>
            <person name="Walker B."/>
            <person name="Young S.K."/>
            <person name="Zeng Q."/>
            <person name="Gargeya S."/>
            <person name="Fitzgerald M."/>
            <person name="Haas B."/>
            <person name="Abouelleil A."/>
            <person name="Allen A.W."/>
            <person name="Alvarado L."/>
            <person name="Arachchi H.M."/>
            <person name="Berlin A.M."/>
            <person name="Chapman S.B."/>
            <person name="Gainer-Dewar J."/>
            <person name="Goldberg J."/>
            <person name="Griggs A."/>
            <person name="Gujja S."/>
            <person name="Hansen M."/>
            <person name="Howarth C."/>
            <person name="Imamovic A."/>
            <person name="Ireland A."/>
            <person name="Larimer J."/>
            <person name="McCowan C."/>
            <person name="Murphy C."/>
            <person name="Pearson M."/>
            <person name="Poon T.W."/>
            <person name="Priest M."/>
            <person name="Roberts A."/>
            <person name="Saif S."/>
            <person name="Shea T."/>
            <person name="Sisk P."/>
            <person name="Sykes S."/>
            <person name="Wortman J."/>
            <person name="Nusbaum C."/>
            <person name="Birren B."/>
        </authorList>
    </citation>
    <scope>NUCLEOTIDE SEQUENCE [LARGE SCALE GENOMIC DNA]</scope>
    <source>
        <strain evidence="2 3">CBS 119918</strain>
    </source>
</reference>
<feature type="compositionally biased region" description="Basic and acidic residues" evidence="1">
    <location>
        <begin position="14"/>
        <end position="33"/>
    </location>
</feature>
<dbReference type="EMBL" id="AMGV01000024">
    <property type="protein sequence ID" value="KEF51361.1"/>
    <property type="molecule type" value="Genomic_DNA"/>
</dbReference>
<feature type="region of interest" description="Disordered" evidence="1">
    <location>
        <begin position="1"/>
        <end position="126"/>
    </location>
</feature>
<organism evidence="2 3">
    <name type="scientific">Exophiala aquamarina CBS 119918</name>
    <dbReference type="NCBI Taxonomy" id="1182545"/>
    <lineage>
        <taxon>Eukaryota</taxon>
        <taxon>Fungi</taxon>
        <taxon>Dikarya</taxon>
        <taxon>Ascomycota</taxon>
        <taxon>Pezizomycotina</taxon>
        <taxon>Eurotiomycetes</taxon>
        <taxon>Chaetothyriomycetidae</taxon>
        <taxon>Chaetothyriales</taxon>
        <taxon>Herpotrichiellaceae</taxon>
        <taxon>Exophiala</taxon>
    </lineage>
</organism>
<proteinExistence type="predicted"/>
<dbReference type="OrthoDB" id="4154938at2759"/>
<feature type="compositionally biased region" description="Low complexity" evidence="1">
    <location>
        <begin position="107"/>
        <end position="119"/>
    </location>
</feature>
<accession>A0A072NUS3</accession>
<dbReference type="Proteomes" id="UP000027920">
    <property type="component" value="Unassembled WGS sequence"/>
</dbReference>
<keyword evidence="3" id="KW-1185">Reference proteome</keyword>
<dbReference type="PANTHER" id="PTHR37540">
    <property type="entry name" value="TRANSCRIPTION FACTOR (ACR-2), PUTATIVE-RELATED-RELATED"/>
    <property type="match status" value="1"/>
</dbReference>
<sequence>MATFVDYNVSTFRDNSKPNKRRLQELQHTEARAHAARVAYWRKRKPGPRSQPKGTRETKEDHSDSCFDDSSVLTSSEQHDSHSDSRRLSTECPSDPGPAAVRASDNALSLRSSTQSASSKISEAGHRPDLKFGDLNSFFQLTSHPKSRLFDPFDTVPSRQGEEVVTAMDHFIHHWAPSQRPGLKFQTKDNPLIRDVFPAALQNVELFEASVALCLSFKAAGSNFTTYLCNACLHHKGQALAGIRNKLMSGRVDEAVIFATVLLMIIDNVFLDVDAYKAHLEGLRKMVGACNSSILEAYGGTLKSFVAWAESNALVIFGNPNSPPTASTAGSKLEYYAQPFPNIVNEKLSKLTPGFRDMVSEGHLSVHVLTILVNTIRWTRCIGPEATDTTSDDDQKFLIDFDPRANTAMVMELCRTLDQQRYIEKVLCKALFIYYANILHWTCRCSGYKRVTSELADNVLSARPQKPWELAFWSWMSLLITNAARRGSLPQLQSDTMNKFFSWMGRNQDWDEIMDTLKAFVFHDGLGGEWRLCWSAGMSHIVL</sequence>
<feature type="compositionally biased region" description="Basic and acidic residues" evidence="1">
    <location>
        <begin position="54"/>
        <end position="65"/>
    </location>
</feature>
<dbReference type="VEuPathDB" id="FungiDB:A1O9_12510"/>
<dbReference type="HOGENOM" id="CLU_580017_0_0_1"/>
<dbReference type="PANTHER" id="PTHR37540:SF5">
    <property type="entry name" value="TRANSCRIPTION FACTOR DOMAIN-CONTAINING PROTEIN"/>
    <property type="match status" value="1"/>
</dbReference>
<feature type="compositionally biased region" description="Basic and acidic residues" evidence="1">
    <location>
        <begin position="77"/>
        <end position="89"/>
    </location>
</feature>
<evidence type="ECO:0000313" key="3">
    <source>
        <dbReference type="Proteomes" id="UP000027920"/>
    </source>
</evidence>
<gene>
    <name evidence="2" type="ORF">A1O9_12510</name>
</gene>